<name>A0A9Q1QBT7_9CARY</name>
<sequence>MLCVSFGGTVNVERVTEERKAAGEEGDDQLLRTTSKVRKKWWLTVGGGDKGALYPLCEWSSAARRVGGKGSSSGSDYIHEDVTGDSYGNASFTEKGDVGLHCAKKIESSKRKFDDKKRVPNEGKGRYKRGRVAGDGIVIRDDPGVGCFLFYNIARLVSGESRSLHLLGDGFQGPHGEIVVAKRGKWKFQKEGRRSILWNDIHAMSKLCNKNSEEDIIAVCMRLFVCMVLSRLFFLRTLYGVAWSMKKYANDLILVLYPIEEEKEEQIVTNFLERAEWRYYVEDEEVPAAEKQHLKVPVAEEQPLEPEKVSAIEVLPIEVTAVDMPVAKVPAVEAADLEQVAASLPHIEEPVVEEATAEVSGGQLPANGVVDVEYRDV</sequence>
<dbReference type="Proteomes" id="UP001153076">
    <property type="component" value="Unassembled WGS sequence"/>
</dbReference>
<dbReference type="OrthoDB" id="1704153at2759"/>
<reference evidence="1" key="1">
    <citation type="submission" date="2022-04" db="EMBL/GenBank/DDBJ databases">
        <title>Carnegiea gigantea Genome sequencing and assembly v2.</title>
        <authorList>
            <person name="Copetti D."/>
            <person name="Sanderson M.J."/>
            <person name="Burquez A."/>
            <person name="Wojciechowski M.F."/>
        </authorList>
    </citation>
    <scope>NUCLEOTIDE SEQUENCE</scope>
    <source>
        <strain evidence="1">SGP5-SGP5p</strain>
        <tissue evidence="1">Aerial part</tissue>
    </source>
</reference>
<evidence type="ECO:0000313" key="2">
    <source>
        <dbReference type="Proteomes" id="UP001153076"/>
    </source>
</evidence>
<keyword evidence="2" id="KW-1185">Reference proteome</keyword>
<protein>
    <submittedName>
        <fullName evidence="1">Uncharacterized protein</fullName>
    </submittedName>
</protein>
<dbReference type="EMBL" id="JAKOGI010000349">
    <property type="protein sequence ID" value="KAJ8436347.1"/>
    <property type="molecule type" value="Genomic_DNA"/>
</dbReference>
<gene>
    <name evidence="1" type="ORF">Cgig2_009912</name>
</gene>
<evidence type="ECO:0000313" key="1">
    <source>
        <dbReference type="EMBL" id="KAJ8436347.1"/>
    </source>
</evidence>
<accession>A0A9Q1QBT7</accession>
<organism evidence="1 2">
    <name type="scientific">Carnegiea gigantea</name>
    <dbReference type="NCBI Taxonomy" id="171969"/>
    <lineage>
        <taxon>Eukaryota</taxon>
        <taxon>Viridiplantae</taxon>
        <taxon>Streptophyta</taxon>
        <taxon>Embryophyta</taxon>
        <taxon>Tracheophyta</taxon>
        <taxon>Spermatophyta</taxon>
        <taxon>Magnoliopsida</taxon>
        <taxon>eudicotyledons</taxon>
        <taxon>Gunneridae</taxon>
        <taxon>Pentapetalae</taxon>
        <taxon>Caryophyllales</taxon>
        <taxon>Cactineae</taxon>
        <taxon>Cactaceae</taxon>
        <taxon>Cactoideae</taxon>
        <taxon>Echinocereeae</taxon>
        <taxon>Carnegiea</taxon>
    </lineage>
</organism>
<proteinExistence type="predicted"/>
<comment type="caution">
    <text evidence="1">The sequence shown here is derived from an EMBL/GenBank/DDBJ whole genome shotgun (WGS) entry which is preliminary data.</text>
</comment>
<dbReference type="AlphaFoldDB" id="A0A9Q1QBT7"/>